<dbReference type="PANTHER" id="PTHR46708:SF2">
    <property type="entry name" value="FIBRONECTIN TYPE-III DOMAIN-CONTAINING PROTEIN"/>
    <property type="match status" value="1"/>
</dbReference>
<dbReference type="CDD" id="cd00063">
    <property type="entry name" value="FN3"/>
    <property type="match status" value="7"/>
</dbReference>
<dbReference type="SMART" id="SM00060">
    <property type="entry name" value="FN3"/>
    <property type="match status" value="7"/>
</dbReference>
<feature type="domain" description="Fibronectin type-III" evidence="2">
    <location>
        <begin position="893"/>
        <end position="982"/>
    </location>
</feature>
<dbReference type="Pfam" id="PF00041">
    <property type="entry name" value="fn3"/>
    <property type="match status" value="2"/>
</dbReference>
<evidence type="ECO:0000313" key="3">
    <source>
        <dbReference type="EMBL" id="NKE71371.1"/>
    </source>
</evidence>
<feature type="domain" description="Fibronectin type-III" evidence="2">
    <location>
        <begin position="411"/>
        <end position="496"/>
    </location>
</feature>
<dbReference type="GO" id="GO:0046872">
    <property type="term" value="F:metal ion binding"/>
    <property type="evidence" value="ECO:0007669"/>
    <property type="project" value="InterPro"/>
</dbReference>
<dbReference type="Proteomes" id="UP000534783">
    <property type="component" value="Unassembled WGS sequence"/>
</dbReference>
<dbReference type="InterPro" id="IPR015914">
    <property type="entry name" value="PAPs_N"/>
</dbReference>
<evidence type="ECO:0000259" key="2">
    <source>
        <dbReference type="PROSITE" id="PS50853"/>
    </source>
</evidence>
<protein>
    <submittedName>
        <fullName evidence="3">DNRLRE domain-containing protein</fullName>
    </submittedName>
</protein>
<accession>A0A7X6DQ87</accession>
<dbReference type="Gene3D" id="2.60.120.970">
    <property type="match status" value="3"/>
</dbReference>
<comment type="caution">
    <text evidence="3">The sequence shown here is derived from an EMBL/GenBank/DDBJ whole genome shotgun (WGS) entry which is preliminary data.</text>
</comment>
<dbReference type="GO" id="GO:0003993">
    <property type="term" value="F:acid phosphatase activity"/>
    <property type="evidence" value="ECO:0007669"/>
    <property type="project" value="InterPro"/>
</dbReference>
<organism evidence="3 4">
    <name type="scientific">Candidatus Manganitrophus noduliformans</name>
    <dbReference type="NCBI Taxonomy" id="2606439"/>
    <lineage>
        <taxon>Bacteria</taxon>
        <taxon>Pseudomonadati</taxon>
        <taxon>Nitrospirota</taxon>
        <taxon>Nitrospiria</taxon>
        <taxon>Candidatus Troglogloeales</taxon>
        <taxon>Candidatus Manganitrophaceae</taxon>
        <taxon>Candidatus Manganitrophus</taxon>
    </lineage>
</organism>
<dbReference type="NCBIfam" id="NF033679">
    <property type="entry name" value="DNRLRE_dom"/>
    <property type="match status" value="3"/>
</dbReference>
<keyword evidence="1" id="KW-0677">Repeat</keyword>
<dbReference type="Gene3D" id="2.60.40.10">
    <property type="entry name" value="Immunoglobulins"/>
    <property type="match status" value="6"/>
</dbReference>
<dbReference type="PROSITE" id="PS50853">
    <property type="entry name" value="FN3"/>
    <property type="match status" value="7"/>
</dbReference>
<dbReference type="EMBL" id="VTOW01000002">
    <property type="protein sequence ID" value="NKE71371.1"/>
    <property type="molecule type" value="Genomic_DNA"/>
</dbReference>
<dbReference type="SUPFAM" id="SSF49265">
    <property type="entry name" value="Fibronectin type III"/>
    <property type="match status" value="4"/>
</dbReference>
<feature type="domain" description="Fibronectin type-III" evidence="2">
    <location>
        <begin position="111"/>
        <end position="200"/>
    </location>
</feature>
<feature type="domain" description="Fibronectin type-III" evidence="2">
    <location>
        <begin position="14"/>
        <end position="107"/>
    </location>
</feature>
<name>A0A7X6DQ87_9BACT</name>
<proteinExistence type="predicted"/>
<evidence type="ECO:0000256" key="1">
    <source>
        <dbReference type="ARBA" id="ARBA00022737"/>
    </source>
</evidence>
<keyword evidence="4" id="KW-1185">Reference proteome</keyword>
<gene>
    <name evidence="3" type="ORF">MNODULE_11535</name>
</gene>
<dbReference type="Pfam" id="PF16656">
    <property type="entry name" value="Pur_ac_phosph_N"/>
    <property type="match status" value="3"/>
</dbReference>
<feature type="domain" description="Fibronectin type-III" evidence="2">
    <location>
        <begin position="503"/>
        <end position="599"/>
    </location>
</feature>
<dbReference type="InterPro" id="IPR013783">
    <property type="entry name" value="Ig-like_fold"/>
</dbReference>
<feature type="domain" description="Fibronectin type-III" evidence="2">
    <location>
        <begin position="990"/>
        <end position="1075"/>
    </location>
</feature>
<dbReference type="InterPro" id="IPR036116">
    <property type="entry name" value="FN3_sf"/>
</dbReference>
<dbReference type="InterPro" id="IPR008963">
    <property type="entry name" value="Purple_acid_Pase-like_N"/>
</dbReference>
<dbReference type="InterPro" id="IPR003961">
    <property type="entry name" value="FN3_dom"/>
</dbReference>
<evidence type="ECO:0000313" key="4">
    <source>
        <dbReference type="Proteomes" id="UP000534783"/>
    </source>
</evidence>
<dbReference type="AlphaFoldDB" id="A0A7X6DQ87"/>
<dbReference type="SUPFAM" id="SSF49363">
    <property type="entry name" value="Purple acid phosphatase, N-terminal domain"/>
    <property type="match status" value="1"/>
</dbReference>
<feature type="domain" description="Fibronectin type-III" evidence="2">
    <location>
        <begin position="600"/>
        <end position="685"/>
    </location>
</feature>
<reference evidence="3 4" key="1">
    <citation type="journal article" date="2020" name="Nature">
        <title>Bacterial chemolithoautotrophy via manganese oxidation.</title>
        <authorList>
            <person name="Yu H."/>
            <person name="Leadbetter J.R."/>
        </authorList>
    </citation>
    <scope>NUCLEOTIDE SEQUENCE [LARGE SCALE GENOMIC DNA]</scope>
    <source>
        <strain evidence="3 4">Mn-1</strain>
    </source>
</reference>
<dbReference type="PANTHER" id="PTHR46708">
    <property type="entry name" value="TENASCIN"/>
    <property type="match status" value="1"/>
</dbReference>
<dbReference type="RefSeq" id="WP_168059944.1">
    <property type="nucleotide sequence ID" value="NZ_VTOW01000002.1"/>
</dbReference>
<dbReference type="InterPro" id="IPR050991">
    <property type="entry name" value="ECM_Regulatory_Proteins"/>
</dbReference>
<sequence>MSDAKKVGLIFGVFIFSFLFFSMTVFAGDATLTWSANAESDLAGYRVYFGTASRTYGPSINVGKTTSYTLTGLANQTYFFAVTAYDTAGNESSFSAEVTKTLTTPDTLAPVISSINAGSVTGNSAVITWGTNEPTDTQIQYGTTTAYGSSTARVATLVTVHSQTLTGLQPQTLYHYRVLSRDAAGNLATSLDNTFTTAAPLPPPTSTPTTVRLSPAADTFININTSVYNTSTTLNTYTFPANQTANAVLMKFALSSLPAGVVIQSATLNLSLVESDATADATYSVAVHKLINRNPDLTLATGMTYDGTNAWTANSCCRNNYPLAQADISAAYDTELINKTLGNKVWDITAMVREWMSSPSSNFGLLVNSDASKGADRYRFFASMEHPTATLRPYLSITYSASTADTSAPTAPTGLTATAASSSQINLSWNASTDNVGVTGYRIYRNGTQVGTTTLRNYSNAGLAADTAYSYTVAAYDEAGNLSAQSAAVSTRTLPPPDTTAPVISGIVAGSITANGALISWTTNEPADTQVEYGTTTAYGASTAIVSTLLTAHSQILTGLNPATTYQYRVKSKDAAGNLATSGNGTFTTVALPDTTAPSIPGNLLASVLSAVQINLTWNASTDNVGVAGYRVYRNGVQVGTTTSRTYSDTGLFAATLYSYRVAAYDAAGNVSAQSAAINATTLVSNPPPTSTPTTVRLSPAADTFININTSVYNTSTTLNTYTFPANQTANAVLMKFALSSLPAGVVIQSATLNLSLVESDATADATYSVAVHKLINRNPDLTLATGMTYDGTNAWTANSCCRNNYPLAQADISAAYDTELINKTLGNKVWDITAMVREWMSSPSSNFGLLVNSDASKGADRYRFFASMEHPTATLRPYLSITYAAADTTAPVISGMAAGGITSNGATITWTTNEASDTQVEYGTTTAYGASTAIVSTLLTAHSQILTGLNPATTYQYRVKSKDAAGNLAASGNGTFTTAPLPDTTAPSVPQGLLANILSAVQINLTWSASTDNVGVAGYRVYRNGVQVGTTATPGYSDTGLLAATLYSYRVAAYDAAGNVSAQSPAISATTLLLNPSTQVRLNPVADTFLNLNSTVYSGSTTLNTYTFPANQTANAVLMKFALSGIPAGAVIQSATLNLSLVESDATADATYSVAVHKLINRNPDLTLATGMTYDGTNAWTANSCCRNNYPLAQADISAAYDTELINKTLGNKVWDITAMVREWMSSPSSNFGLLVNSDASKGADRYRFFASMEHPTATLRPYLSVTYTLP</sequence>
<dbReference type="Gene3D" id="2.60.40.380">
    <property type="entry name" value="Purple acid phosphatase-like, N-terminal"/>
    <property type="match status" value="1"/>
</dbReference>